<feature type="transmembrane region" description="Helical" evidence="1">
    <location>
        <begin position="6"/>
        <end position="23"/>
    </location>
</feature>
<comment type="caution">
    <text evidence="2">The sequence shown here is derived from an EMBL/GenBank/DDBJ whole genome shotgun (WGS) entry which is preliminary data.</text>
</comment>
<sequence length="137" mass="16141">MERGLLWLPLLTGFFGLAALGWWEFRKVETYRTWAQNFARSKYDLYAVLGWTDTQLTWGKPSPFGPRDLKTLNLKDVQAVWLLLDEQRLQQDQNPLQSKPPRQIELEFQPQGIRIPFSQLDLALVWWQALCHALEQN</sequence>
<evidence type="ECO:0000256" key="1">
    <source>
        <dbReference type="SAM" id="Phobius"/>
    </source>
</evidence>
<gene>
    <name evidence="2" type="ORF">JX360_02850</name>
</gene>
<dbReference type="EMBL" id="JAFIRA010000004">
    <property type="protein sequence ID" value="MCJ2541852.1"/>
    <property type="molecule type" value="Genomic_DNA"/>
</dbReference>
<protein>
    <submittedName>
        <fullName evidence="2">Uncharacterized protein</fullName>
    </submittedName>
</protein>
<keyword evidence="1" id="KW-1133">Transmembrane helix</keyword>
<name>A0ABT0C7T9_THEVL</name>
<evidence type="ECO:0000313" key="3">
    <source>
        <dbReference type="Proteomes" id="UP000830835"/>
    </source>
</evidence>
<keyword evidence="3" id="KW-1185">Reference proteome</keyword>
<dbReference type="RefSeq" id="WP_244349065.1">
    <property type="nucleotide sequence ID" value="NZ_JAFIRA010000004.1"/>
</dbReference>
<organism evidence="2 3">
    <name type="scientific">Thermostichus vulcanus str. 'Rupite'</name>
    <dbReference type="NCBI Taxonomy" id="2813851"/>
    <lineage>
        <taxon>Bacteria</taxon>
        <taxon>Bacillati</taxon>
        <taxon>Cyanobacteriota</taxon>
        <taxon>Cyanophyceae</taxon>
        <taxon>Thermostichales</taxon>
        <taxon>Thermostichaceae</taxon>
        <taxon>Thermostichus</taxon>
    </lineage>
</organism>
<reference evidence="2" key="1">
    <citation type="submission" date="2021-02" db="EMBL/GenBank/DDBJ databases">
        <title>The CRISPR/cas machinery reduction and long-range gene transfer in the hot spring cyanobacterium Synechococcus.</title>
        <authorList>
            <person name="Dvorak P."/>
            <person name="Jahodarova E."/>
            <person name="Hasler P."/>
            <person name="Poulickova A."/>
        </authorList>
    </citation>
    <scope>NUCLEOTIDE SEQUENCE</scope>
    <source>
        <strain evidence="2">Rupite</strain>
    </source>
</reference>
<evidence type="ECO:0000313" key="2">
    <source>
        <dbReference type="EMBL" id="MCJ2541852.1"/>
    </source>
</evidence>
<keyword evidence="1" id="KW-0472">Membrane</keyword>
<keyword evidence="1" id="KW-0812">Transmembrane</keyword>
<dbReference type="Proteomes" id="UP000830835">
    <property type="component" value="Unassembled WGS sequence"/>
</dbReference>
<proteinExistence type="predicted"/>
<accession>A0ABT0C7T9</accession>